<dbReference type="RefSeq" id="WP_090042794.1">
    <property type="nucleotide sequence ID" value="NZ_FOKI01000039.1"/>
</dbReference>
<evidence type="ECO:0000313" key="1">
    <source>
        <dbReference type="EMBL" id="SFB38613.1"/>
    </source>
</evidence>
<keyword evidence="2" id="KW-1185">Reference proteome</keyword>
<gene>
    <name evidence="1" type="ORF">SAMN04488528_103922</name>
</gene>
<protein>
    <submittedName>
        <fullName evidence="1">Uncharacterized protein</fullName>
    </submittedName>
</protein>
<name>A0A1I1AQJ9_9CLOT</name>
<sequence>MEIFQLKTQPEGIERVSSFVNENFICIGYSELDDLTNKNKDEIREEIREKYKYEGSRLGNHLGNVNAFVNTMKEEDIVLITENDWVHIGRVGGYEYDCINNEWGMYHRRYVKWIGKAPKHELNEYVRELLRNRSILTKFKHPTDIAELDKVLTNGDISSNRNSIDYNIVEKALNILVSALDSDNEEIRVKAAIGLLQHNKFN</sequence>
<proteinExistence type="predicted"/>
<dbReference type="STRING" id="84698.SAMN04488528_103922"/>
<dbReference type="AlphaFoldDB" id="A0A1I1AQJ9"/>
<dbReference type="Proteomes" id="UP000198619">
    <property type="component" value="Unassembled WGS sequence"/>
</dbReference>
<dbReference type="EMBL" id="FOKI01000039">
    <property type="protein sequence ID" value="SFB38613.1"/>
    <property type="molecule type" value="Genomic_DNA"/>
</dbReference>
<evidence type="ECO:0000313" key="2">
    <source>
        <dbReference type="Proteomes" id="UP000198619"/>
    </source>
</evidence>
<dbReference type="OrthoDB" id="9781481at2"/>
<accession>A0A1I1AQJ9</accession>
<reference evidence="1 2" key="1">
    <citation type="submission" date="2016-10" db="EMBL/GenBank/DDBJ databases">
        <authorList>
            <person name="de Groot N.N."/>
        </authorList>
    </citation>
    <scope>NUCLEOTIDE SEQUENCE [LARGE SCALE GENOMIC DNA]</scope>
    <source>
        <strain evidence="1 2">DSM 12271</strain>
    </source>
</reference>
<organism evidence="1 2">
    <name type="scientific">Clostridium frigidicarnis</name>
    <dbReference type="NCBI Taxonomy" id="84698"/>
    <lineage>
        <taxon>Bacteria</taxon>
        <taxon>Bacillati</taxon>
        <taxon>Bacillota</taxon>
        <taxon>Clostridia</taxon>
        <taxon>Eubacteriales</taxon>
        <taxon>Clostridiaceae</taxon>
        <taxon>Clostridium</taxon>
    </lineage>
</organism>